<evidence type="ECO:0000256" key="1">
    <source>
        <dbReference type="SAM" id="Phobius"/>
    </source>
</evidence>
<accession>A0A7D5D3Z9</accession>
<dbReference type="AlphaFoldDB" id="A0A7D5D3Z9"/>
<gene>
    <name evidence="2" type="ORF">HWQ56_00760</name>
</gene>
<name>A0A7D5D3Z9_9PSED</name>
<proteinExistence type="predicted"/>
<dbReference type="EMBL" id="CP056030">
    <property type="protein sequence ID" value="QKZ02399.1"/>
    <property type="molecule type" value="Genomic_DNA"/>
</dbReference>
<keyword evidence="1" id="KW-1133">Transmembrane helix</keyword>
<evidence type="ECO:0000313" key="2">
    <source>
        <dbReference type="EMBL" id="QKZ02399.1"/>
    </source>
</evidence>
<organism evidence="2 3">
    <name type="scientific">Pseudomonas eucalypticola</name>
    <dbReference type="NCBI Taxonomy" id="2599595"/>
    <lineage>
        <taxon>Bacteria</taxon>
        <taxon>Pseudomonadati</taxon>
        <taxon>Pseudomonadota</taxon>
        <taxon>Gammaproteobacteria</taxon>
        <taxon>Pseudomonadales</taxon>
        <taxon>Pseudomonadaceae</taxon>
        <taxon>Pseudomonas</taxon>
    </lineage>
</organism>
<dbReference type="RefSeq" id="WP_176569549.1">
    <property type="nucleotide sequence ID" value="NZ_CP056030.1"/>
</dbReference>
<keyword evidence="1" id="KW-0472">Membrane</keyword>
<reference evidence="2 3" key="1">
    <citation type="submission" date="2020-06" db="EMBL/GenBank/DDBJ databases">
        <title>Pseudomonas eucalypticola sp. nov., an endophyte of Eucalyptus dunnii leaves with biocontrol ability of eucalyptus leaf blight.</title>
        <authorList>
            <person name="Liu Y."/>
            <person name="Song Z."/>
            <person name="Zeng H."/>
            <person name="Lu M."/>
            <person name="Wang X."/>
            <person name="Lian X."/>
            <person name="Zhang Q."/>
        </authorList>
    </citation>
    <scope>NUCLEOTIDE SEQUENCE [LARGE SCALE GENOMIC DNA]</scope>
    <source>
        <strain evidence="2 3">NP-1</strain>
    </source>
</reference>
<feature type="transmembrane region" description="Helical" evidence="1">
    <location>
        <begin position="67"/>
        <end position="86"/>
    </location>
</feature>
<keyword evidence="1" id="KW-0812">Transmembrane</keyword>
<protein>
    <submittedName>
        <fullName evidence="2">Uncharacterized protein</fullName>
    </submittedName>
</protein>
<dbReference type="Proteomes" id="UP000509568">
    <property type="component" value="Chromosome"/>
</dbReference>
<evidence type="ECO:0000313" key="3">
    <source>
        <dbReference type="Proteomes" id="UP000509568"/>
    </source>
</evidence>
<dbReference type="KEGG" id="pez:HWQ56_00760"/>
<sequence length="148" mass="16662">MFNTFPSTMRSSPFALAIFFAGFGAALAQAVPWLWLPYFFICIFLIFQAFMLAYVNERFTRYANTMMIGMVAMVAFLGVLAVFFLMKNEWGYPLHLALVSCFVFASVITAVYLWVSLTKASSFPFDVQKGRVVSLHVKVDRYSALVGG</sequence>
<feature type="transmembrane region" description="Helical" evidence="1">
    <location>
        <begin position="92"/>
        <end position="115"/>
    </location>
</feature>
<feature type="transmembrane region" description="Helical" evidence="1">
    <location>
        <begin position="38"/>
        <end position="55"/>
    </location>
</feature>
<keyword evidence="3" id="KW-1185">Reference proteome</keyword>